<dbReference type="NCBIfam" id="TIGR00401">
    <property type="entry name" value="msrA"/>
    <property type="match status" value="1"/>
</dbReference>
<organism evidence="6 7">
    <name type="scientific">Leptospira ryugenii</name>
    <dbReference type="NCBI Taxonomy" id="1917863"/>
    <lineage>
        <taxon>Bacteria</taxon>
        <taxon>Pseudomonadati</taxon>
        <taxon>Spirochaetota</taxon>
        <taxon>Spirochaetia</taxon>
        <taxon>Leptospirales</taxon>
        <taxon>Leptospiraceae</taxon>
        <taxon>Leptospira</taxon>
    </lineage>
</organism>
<feature type="domain" description="Peptide methionine sulphoxide reductase MsrA" evidence="5">
    <location>
        <begin position="6"/>
        <end position="156"/>
    </location>
</feature>
<name>A0A2P2E4I3_9LEPT</name>
<dbReference type="GO" id="GO:0008113">
    <property type="term" value="F:peptide-methionine (S)-S-oxide reductase activity"/>
    <property type="evidence" value="ECO:0007669"/>
    <property type="project" value="UniProtKB-UniRule"/>
</dbReference>
<evidence type="ECO:0000256" key="4">
    <source>
        <dbReference type="HAMAP-Rule" id="MF_01401"/>
    </source>
</evidence>
<comment type="caution">
    <text evidence="6">The sequence shown here is derived from an EMBL/GenBank/DDBJ whole genome shotgun (WGS) entry which is preliminary data.</text>
</comment>
<keyword evidence="7" id="KW-1185">Reference proteome</keyword>
<dbReference type="HAMAP" id="MF_01401">
    <property type="entry name" value="MsrA"/>
    <property type="match status" value="1"/>
</dbReference>
<keyword evidence="1 4" id="KW-0560">Oxidoreductase</keyword>
<dbReference type="GO" id="GO:0033744">
    <property type="term" value="F:L-methionine:thioredoxin-disulfide S-oxidoreductase activity"/>
    <property type="evidence" value="ECO:0007669"/>
    <property type="project" value="RHEA"/>
</dbReference>
<gene>
    <name evidence="4 6" type="primary">msrA</name>
    <name evidence="6" type="ORF">LPTSP4_33020</name>
</gene>
<proteinExistence type="inferred from homology"/>
<protein>
    <recommendedName>
        <fullName evidence="4">Peptide methionine sulfoxide reductase MsrA</fullName>
        <shortName evidence="4">Protein-methionine-S-oxide reductase</shortName>
        <ecNumber evidence="4">1.8.4.11</ecNumber>
    </recommendedName>
    <alternativeName>
        <fullName evidence="4">Peptide-methionine (S)-S-oxide reductase</fullName>
        <shortName evidence="4">Peptide Met(O) reductase</shortName>
    </alternativeName>
</protein>
<dbReference type="PANTHER" id="PTHR43774:SF1">
    <property type="entry name" value="PEPTIDE METHIONINE SULFOXIDE REDUCTASE MSRA 2"/>
    <property type="match status" value="1"/>
</dbReference>
<comment type="catalytic activity">
    <reaction evidence="2 4">
        <text>L-methionyl-[protein] + [thioredoxin]-disulfide + H2O = L-methionyl-(S)-S-oxide-[protein] + [thioredoxin]-dithiol</text>
        <dbReference type="Rhea" id="RHEA:14217"/>
        <dbReference type="Rhea" id="RHEA-COMP:10698"/>
        <dbReference type="Rhea" id="RHEA-COMP:10700"/>
        <dbReference type="Rhea" id="RHEA-COMP:12313"/>
        <dbReference type="Rhea" id="RHEA-COMP:12315"/>
        <dbReference type="ChEBI" id="CHEBI:15377"/>
        <dbReference type="ChEBI" id="CHEBI:16044"/>
        <dbReference type="ChEBI" id="CHEBI:29950"/>
        <dbReference type="ChEBI" id="CHEBI:44120"/>
        <dbReference type="ChEBI" id="CHEBI:50058"/>
        <dbReference type="EC" id="1.8.4.11"/>
    </reaction>
</comment>
<sequence>MMSEVATIGGGCFWCLEAVYLRIPGIQSVVSGYAGGKTDNPTYKEICTGTTGHAEVIQITFDPKQISFNQVLDIFWHAHDPTTLNRQGNDVGTQYRSIILFHNEEQKSIAEKSKQEFSYLYPKPIVTEITELRTFYPAESYHQNYFENNPNNPYCNFIILPKLQKLGLDGKGITS</sequence>
<dbReference type="Gene3D" id="3.30.1060.10">
    <property type="entry name" value="Peptide methionine sulphoxide reductase MsrA"/>
    <property type="match status" value="1"/>
</dbReference>
<dbReference type="Pfam" id="PF01625">
    <property type="entry name" value="PMSR"/>
    <property type="match status" value="1"/>
</dbReference>
<evidence type="ECO:0000256" key="1">
    <source>
        <dbReference type="ARBA" id="ARBA00023002"/>
    </source>
</evidence>
<dbReference type="EMBL" id="BFBB01000008">
    <property type="protein sequence ID" value="GBF51764.1"/>
    <property type="molecule type" value="Genomic_DNA"/>
</dbReference>
<feature type="active site" evidence="4">
    <location>
        <position position="12"/>
    </location>
</feature>
<dbReference type="InterPro" id="IPR036509">
    <property type="entry name" value="Met_Sox_Rdtase_MsrA_sf"/>
</dbReference>
<comment type="catalytic activity">
    <reaction evidence="3 4">
        <text>[thioredoxin]-disulfide + L-methionine + H2O = L-methionine (S)-S-oxide + [thioredoxin]-dithiol</text>
        <dbReference type="Rhea" id="RHEA:19993"/>
        <dbReference type="Rhea" id="RHEA-COMP:10698"/>
        <dbReference type="Rhea" id="RHEA-COMP:10700"/>
        <dbReference type="ChEBI" id="CHEBI:15377"/>
        <dbReference type="ChEBI" id="CHEBI:29950"/>
        <dbReference type="ChEBI" id="CHEBI:50058"/>
        <dbReference type="ChEBI" id="CHEBI:57844"/>
        <dbReference type="ChEBI" id="CHEBI:58772"/>
        <dbReference type="EC" id="1.8.4.11"/>
    </reaction>
</comment>
<evidence type="ECO:0000313" key="6">
    <source>
        <dbReference type="EMBL" id="GBF51764.1"/>
    </source>
</evidence>
<dbReference type="EC" id="1.8.4.11" evidence="4"/>
<dbReference type="SUPFAM" id="SSF55068">
    <property type="entry name" value="Peptide methionine sulfoxide reductase"/>
    <property type="match status" value="1"/>
</dbReference>
<evidence type="ECO:0000313" key="7">
    <source>
        <dbReference type="Proteomes" id="UP000245133"/>
    </source>
</evidence>
<evidence type="ECO:0000256" key="3">
    <source>
        <dbReference type="ARBA" id="ARBA00048782"/>
    </source>
</evidence>
<reference evidence="6 7" key="1">
    <citation type="submission" date="2018-02" db="EMBL/GenBank/DDBJ databases">
        <title>Novel Leptospira species isolated from soil and water in Japan.</title>
        <authorList>
            <person name="Nakao R."/>
            <person name="Masuzawa T."/>
        </authorList>
    </citation>
    <scope>NUCLEOTIDE SEQUENCE [LARGE SCALE GENOMIC DNA]</scope>
    <source>
        <strain evidence="6 7">YH101</strain>
    </source>
</reference>
<accession>A0A2P2E4I3</accession>
<dbReference type="AlphaFoldDB" id="A0A2P2E4I3"/>
<dbReference type="InterPro" id="IPR002569">
    <property type="entry name" value="Met_Sox_Rdtase_MsrA_dom"/>
</dbReference>
<evidence type="ECO:0000256" key="2">
    <source>
        <dbReference type="ARBA" id="ARBA00047806"/>
    </source>
</evidence>
<dbReference type="PANTHER" id="PTHR43774">
    <property type="entry name" value="PEPTIDE METHIONINE SULFOXIDE REDUCTASE"/>
    <property type="match status" value="1"/>
</dbReference>
<evidence type="ECO:0000259" key="5">
    <source>
        <dbReference type="Pfam" id="PF01625"/>
    </source>
</evidence>
<comment type="similarity">
    <text evidence="4">Belongs to the MsrA Met sulfoxide reductase family.</text>
</comment>
<dbReference type="Proteomes" id="UP000245133">
    <property type="component" value="Unassembled WGS sequence"/>
</dbReference>
<comment type="function">
    <text evidence="4">Has an important function as a repair enzyme for proteins that have been inactivated by oxidation. Catalyzes the reversible oxidation-reduction of methionine sulfoxide in proteins to methionine.</text>
</comment>